<dbReference type="PANTHER" id="PTHR34606:SF15">
    <property type="entry name" value="BON DOMAIN-CONTAINING PROTEIN"/>
    <property type="match status" value="1"/>
</dbReference>
<dbReference type="PANTHER" id="PTHR34606">
    <property type="entry name" value="BON DOMAIN-CONTAINING PROTEIN"/>
    <property type="match status" value="1"/>
</dbReference>
<accession>A0A4R1S2A2</accession>
<proteinExistence type="predicted"/>
<evidence type="ECO:0000259" key="1">
    <source>
        <dbReference type="PROSITE" id="PS50914"/>
    </source>
</evidence>
<reference evidence="2 3" key="1">
    <citation type="submission" date="2019-03" db="EMBL/GenBank/DDBJ databases">
        <title>Genomic Encyclopedia of Type Strains, Phase IV (KMG-IV): sequencing the most valuable type-strain genomes for metagenomic binning, comparative biology and taxonomic classification.</title>
        <authorList>
            <person name="Goeker M."/>
        </authorList>
    </citation>
    <scope>NUCLEOTIDE SEQUENCE [LARGE SCALE GENOMIC DNA]</scope>
    <source>
        <strain evidence="2 3">LX-B</strain>
    </source>
</reference>
<feature type="domain" description="BON" evidence="1">
    <location>
        <begin position="149"/>
        <end position="216"/>
    </location>
</feature>
<dbReference type="AlphaFoldDB" id="A0A4R1S2A2"/>
<feature type="domain" description="BON" evidence="1">
    <location>
        <begin position="5"/>
        <end position="74"/>
    </location>
</feature>
<evidence type="ECO:0000313" key="3">
    <source>
        <dbReference type="Proteomes" id="UP000295008"/>
    </source>
</evidence>
<protein>
    <submittedName>
        <fullName evidence="2">Osmotically-inducible protein OsmY</fullName>
    </submittedName>
</protein>
<dbReference type="Pfam" id="PF04972">
    <property type="entry name" value="BON"/>
    <property type="match status" value="3"/>
</dbReference>
<dbReference type="InterPro" id="IPR051686">
    <property type="entry name" value="Lipoprotein_DolP"/>
</dbReference>
<comment type="caution">
    <text evidence="2">The sequence shown here is derived from an EMBL/GenBank/DDBJ whole genome shotgun (WGS) entry which is preliminary data.</text>
</comment>
<dbReference type="RefSeq" id="WP_165907840.1">
    <property type="nucleotide sequence ID" value="NZ_SLUN01000005.1"/>
</dbReference>
<evidence type="ECO:0000313" key="2">
    <source>
        <dbReference type="EMBL" id="TCL73303.1"/>
    </source>
</evidence>
<dbReference type="Gene3D" id="3.30.1340.30">
    <property type="match status" value="3"/>
</dbReference>
<keyword evidence="3" id="KW-1185">Reference proteome</keyword>
<gene>
    <name evidence="2" type="ORF">EDC14_1005165</name>
</gene>
<sequence length="295" mass="31794">MKQNGWGELGEQIKRSFAAEPRLAGYGLKARVYGDGMVQIQGIVDVLDEKDQAEELVRKLPGVTGVANDITVCTDGAVDDEDVAFEVSEELRADPQIPDSVGFKVSGGEVDLVGSVASKSEMDRALETAAKARGVREVRSRLKLAEEVDDATITNNVQAAFMAEPELPAGRVRALTRDGVVTLWGNVGQDQVELAMTVAAGVPGVRKVNNGFHKSLVEVDDRIVTRMMDRIAANPYLNEQPIAIGVADGKIHLSGKLDTVEGKRDIDELIGAILDEFHLPGAAIDNKLRLEPDEK</sequence>
<dbReference type="Proteomes" id="UP000295008">
    <property type="component" value="Unassembled WGS sequence"/>
</dbReference>
<organism evidence="2 3">
    <name type="scientific">Hydrogenispora ethanolica</name>
    <dbReference type="NCBI Taxonomy" id="1082276"/>
    <lineage>
        <taxon>Bacteria</taxon>
        <taxon>Bacillati</taxon>
        <taxon>Bacillota</taxon>
        <taxon>Hydrogenispora</taxon>
    </lineage>
</organism>
<dbReference type="EMBL" id="SLUN01000005">
    <property type="protein sequence ID" value="TCL73303.1"/>
    <property type="molecule type" value="Genomic_DNA"/>
</dbReference>
<dbReference type="PROSITE" id="PS50914">
    <property type="entry name" value="BON"/>
    <property type="match status" value="3"/>
</dbReference>
<dbReference type="InterPro" id="IPR007055">
    <property type="entry name" value="BON_dom"/>
</dbReference>
<feature type="domain" description="BON" evidence="1">
    <location>
        <begin position="79"/>
        <end position="146"/>
    </location>
</feature>
<name>A0A4R1S2A2_HYDET</name>